<feature type="compositionally biased region" description="Basic residues" evidence="1">
    <location>
        <begin position="160"/>
        <end position="173"/>
    </location>
</feature>
<dbReference type="Proteomes" id="UP000008694">
    <property type="component" value="Unassembled WGS sequence"/>
</dbReference>
<proteinExistence type="predicted"/>
<dbReference type="AlphaFoldDB" id="D7LE79"/>
<evidence type="ECO:0000256" key="1">
    <source>
        <dbReference type="SAM" id="MobiDB-lite"/>
    </source>
</evidence>
<reference evidence="3" key="1">
    <citation type="journal article" date="2011" name="Nat. Genet.">
        <title>The Arabidopsis lyrata genome sequence and the basis of rapid genome size change.</title>
        <authorList>
            <person name="Hu T.T."/>
            <person name="Pattyn P."/>
            <person name="Bakker E.G."/>
            <person name="Cao J."/>
            <person name="Cheng J.-F."/>
            <person name="Clark R.M."/>
            <person name="Fahlgren N."/>
            <person name="Fawcett J.A."/>
            <person name="Grimwood J."/>
            <person name="Gundlach H."/>
            <person name="Haberer G."/>
            <person name="Hollister J.D."/>
            <person name="Ossowski S."/>
            <person name="Ottilar R.P."/>
            <person name="Salamov A.A."/>
            <person name="Schneeberger K."/>
            <person name="Spannagl M."/>
            <person name="Wang X."/>
            <person name="Yang L."/>
            <person name="Nasrallah M.E."/>
            <person name="Bergelson J."/>
            <person name="Carrington J.C."/>
            <person name="Gaut B.S."/>
            <person name="Schmutz J."/>
            <person name="Mayer K.F.X."/>
            <person name="Van de Peer Y."/>
            <person name="Grigoriev I.V."/>
            <person name="Nordborg M."/>
            <person name="Weigel D."/>
            <person name="Guo Y.-L."/>
        </authorList>
    </citation>
    <scope>NUCLEOTIDE SEQUENCE [LARGE SCALE GENOMIC DNA]</scope>
    <source>
        <strain evidence="3">cv. MN47</strain>
    </source>
</reference>
<sequence>MSKPENSVSPPGDSSSSQVKKQSYAAVVNKRPILKKHDFGVSLVGGVPTIEVASKFSYPWLPPHCFRCEKYGHFEDVCVTKTGSPSKVKVVEIEEDEVVEENGLNKNLLRKEMIQKDGPWSHQKRVANELPAKEEESTVMTSKDLSEQLETKLTSMQVSKLKRSRSKHRNRAL</sequence>
<feature type="compositionally biased region" description="Low complexity" evidence="1">
    <location>
        <begin position="7"/>
        <end position="17"/>
    </location>
</feature>
<evidence type="ECO:0000313" key="2">
    <source>
        <dbReference type="EMBL" id="EFH55245.1"/>
    </source>
</evidence>
<gene>
    <name evidence="2" type="ORF">ARALYDRAFT_668181</name>
</gene>
<feature type="region of interest" description="Disordered" evidence="1">
    <location>
        <begin position="129"/>
        <end position="173"/>
    </location>
</feature>
<dbReference type="EMBL" id="GL348716">
    <property type="protein sequence ID" value="EFH55245.1"/>
    <property type="molecule type" value="Genomic_DNA"/>
</dbReference>
<name>D7LE79_ARALL</name>
<dbReference type="eggNOG" id="KOG1075">
    <property type="taxonomic scope" value="Eukaryota"/>
</dbReference>
<accession>D7LE79</accession>
<organism evidence="3">
    <name type="scientific">Arabidopsis lyrata subsp. lyrata</name>
    <name type="common">Lyre-leaved rock-cress</name>
    <dbReference type="NCBI Taxonomy" id="81972"/>
    <lineage>
        <taxon>Eukaryota</taxon>
        <taxon>Viridiplantae</taxon>
        <taxon>Streptophyta</taxon>
        <taxon>Embryophyta</taxon>
        <taxon>Tracheophyta</taxon>
        <taxon>Spermatophyta</taxon>
        <taxon>Magnoliopsida</taxon>
        <taxon>eudicotyledons</taxon>
        <taxon>Gunneridae</taxon>
        <taxon>Pentapetalae</taxon>
        <taxon>rosids</taxon>
        <taxon>malvids</taxon>
        <taxon>Brassicales</taxon>
        <taxon>Brassicaceae</taxon>
        <taxon>Camelineae</taxon>
        <taxon>Arabidopsis</taxon>
    </lineage>
</organism>
<dbReference type="Gramene" id="Al_scaffold_0004_900">
    <property type="protein sequence ID" value="Al_scaffold_0004_900"/>
    <property type="gene ID" value="Al_scaffold_0004_900"/>
</dbReference>
<dbReference type="HOGENOM" id="CLU_1549720_0_0_1"/>
<feature type="region of interest" description="Disordered" evidence="1">
    <location>
        <begin position="1"/>
        <end position="23"/>
    </location>
</feature>
<protein>
    <submittedName>
        <fullName evidence="2">Predicted protein</fullName>
    </submittedName>
</protein>
<evidence type="ECO:0000313" key="3">
    <source>
        <dbReference type="Proteomes" id="UP000008694"/>
    </source>
</evidence>
<keyword evidence="3" id="KW-1185">Reference proteome</keyword>